<feature type="region of interest" description="Disordered" evidence="1">
    <location>
        <begin position="89"/>
        <end position="108"/>
    </location>
</feature>
<feature type="compositionally biased region" description="Low complexity" evidence="1">
    <location>
        <begin position="67"/>
        <end position="80"/>
    </location>
</feature>
<feature type="compositionally biased region" description="Polar residues" evidence="1">
    <location>
        <begin position="363"/>
        <end position="384"/>
    </location>
</feature>
<name>A0A914C350_9BILA</name>
<dbReference type="AlphaFoldDB" id="A0A914C350"/>
<protein>
    <submittedName>
        <fullName evidence="3">Uncharacterized protein</fullName>
    </submittedName>
</protein>
<feature type="compositionally biased region" description="Low complexity" evidence="1">
    <location>
        <begin position="259"/>
        <end position="268"/>
    </location>
</feature>
<feature type="region of interest" description="Disordered" evidence="1">
    <location>
        <begin position="41"/>
        <end position="83"/>
    </location>
</feature>
<accession>A0A914C350</accession>
<feature type="region of interest" description="Disordered" evidence="1">
    <location>
        <begin position="360"/>
        <end position="412"/>
    </location>
</feature>
<organism evidence="2 3">
    <name type="scientific">Acrobeloides nanus</name>
    <dbReference type="NCBI Taxonomy" id="290746"/>
    <lineage>
        <taxon>Eukaryota</taxon>
        <taxon>Metazoa</taxon>
        <taxon>Ecdysozoa</taxon>
        <taxon>Nematoda</taxon>
        <taxon>Chromadorea</taxon>
        <taxon>Rhabditida</taxon>
        <taxon>Tylenchina</taxon>
        <taxon>Cephalobomorpha</taxon>
        <taxon>Cephaloboidea</taxon>
        <taxon>Cephalobidae</taxon>
        <taxon>Acrobeloides</taxon>
    </lineage>
</organism>
<feature type="compositionally biased region" description="Low complexity" evidence="1">
    <location>
        <begin position="400"/>
        <end position="410"/>
    </location>
</feature>
<evidence type="ECO:0000313" key="2">
    <source>
        <dbReference type="Proteomes" id="UP000887540"/>
    </source>
</evidence>
<evidence type="ECO:0000313" key="3">
    <source>
        <dbReference type="WBParaSite" id="ACRNAN_Path_165.g591.t1"/>
    </source>
</evidence>
<evidence type="ECO:0000256" key="1">
    <source>
        <dbReference type="SAM" id="MobiDB-lite"/>
    </source>
</evidence>
<reference evidence="3" key="1">
    <citation type="submission" date="2022-11" db="UniProtKB">
        <authorList>
            <consortium name="WormBaseParasite"/>
        </authorList>
    </citation>
    <scope>IDENTIFICATION</scope>
</reference>
<proteinExistence type="predicted"/>
<dbReference type="WBParaSite" id="ACRNAN_Path_165.g591.t1">
    <property type="protein sequence ID" value="ACRNAN_Path_165.g591.t1"/>
    <property type="gene ID" value="ACRNAN_Path_165.g591"/>
</dbReference>
<feature type="compositionally biased region" description="Polar residues" evidence="1">
    <location>
        <begin position="269"/>
        <end position="278"/>
    </location>
</feature>
<dbReference type="Proteomes" id="UP000887540">
    <property type="component" value="Unplaced"/>
</dbReference>
<feature type="region of interest" description="Disordered" evidence="1">
    <location>
        <begin position="295"/>
        <end position="315"/>
    </location>
</feature>
<sequence>MAEVTPNNIVKPVGGTYGSFRMPKYRSVAFGTWKVGEARSFSERHKRKKMDGVMNESFTDDKTNDTSLASCVSTSSSNNNDFEEQTIKDYSSASDQQDDNLPENNETLNNITINSTTFLNFNNRIARGEEEIFMGPSTAAYNPDCYSSTEYLEFCMRKGDGIVSDNLPLGRSLMANRSMDNLCSARTSGYGTCSSTNNDPYTMSLGRHNLIRNNQKPVNTNYENPNTFILIQPNLNAHKRARSFDNATRFAVISSHTTTKPTTFGTKPNQHNSNPTNKSRFQATKNFLKKLYNNSTTLPRKLRGSKNAQKQPEVDHFKAAISPFYEIRYPEPEERPFLPYNIKYQIESDDEGADVDTDILDETSASSPSPATINTTLNSSTSQKSPDEGIFSCSEDKSMASDITSRSSSSTQQNKIVTEKFTSWNDLFSHLKKEIIDMRSRDAQILAHLKTVEEQLNFVKGIDRSQSEFTDLNSFLKMHIQQQSKGTYI</sequence>
<keyword evidence="2" id="KW-1185">Reference proteome</keyword>
<feature type="region of interest" description="Disordered" evidence="1">
    <location>
        <begin position="259"/>
        <end position="278"/>
    </location>
</feature>